<feature type="binding site" evidence="5">
    <location>
        <position position="249"/>
    </location>
    <ligand>
        <name>Zn(2+)</name>
        <dbReference type="ChEBI" id="CHEBI:29105"/>
    </ligand>
</feature>
<sequence>MLRVCIELIFFKMILSPFPLFKEWIDAHAILLLWLLNVEIVYVIMIGLIFLRINESMSRLAKQRIAGKKDLSQLIKNIEYILDAIFIEHQGGMKLDLRYPVGKFQFDGEFTSDVAKGWINEIEALPRMLREAVCNMNDEQLDTAYRPGGWTVRQVVHHVADSHMNAYIRFKLALTEESPVIKPYEEGQWAELPDYDLPIEVSLSLIESVHIRMCKLLSGLHADDMGRTFIHPDSGEVTVGENIGIYAWHGRHHLAHITSLSKRQGW</sequence>
<evidence type="ECO:0000256" key="1">
    <source>
        <dbReference type="ARBA" id="ARBA00022490"/>
    </source>
</evidence>
<reference evidence="8" key="1">
    <citation type="submission" date="2021-11" db="EMBL/GenBank/DDBJ databases">
        <authorList>
            <person name="Bulgarelli D."/>
        </authorList>
    </citation>
    <scope>NUCLEOTIDE SEQUENCE</scope>
    <source>
        <strain evidence="8">Bi133</strain>
    </source>
</reference>
<evidence type="ECO:0000256" key="4">
    <source>
        <dbReference type="ARBA" id="ARBA00022833"/>
    </source>
</evidence>
<evidence type="ECO:0000313" key="8">
    <source>
        <dbReference type="EMBL" id="CAH0152388.1"/>
    </source>
</evidence>
<dbReference type="InterPro" id="IPR024775">
    <property type="entry name" value="DinB-like"/>
</dbReference>
<feature type="transmembrane region" description="Helical" evidence="6">
    <location>
        <begin position="27"/>
        <end position="51"/>
    </location>
</feature>
<dbReference type="Gene3D" id="1.20.120.450">
    <property type="entry name" value="dinb family like domain"/>
    <property type="match status" value="1"/>
</dbReference>
<gene>
    <name evidence="8" type="primary">yfiT</name>
    <name evidence="8" type="ORF">SRABI133_00745</name>
</gene>
<evidence type="ECO:0000256" key="3">
    <source>
        <dbReference type="ARBA" id="ARBA00022801"/>
    </source>
</evidence>
<dbReference type="HAMAP" id="MF_01256">
    <property type="entry name" value="YfiT_hydrol"/>
    <property type="match status" value="1"/>
</dbReference>
<comment type="caution">
    <text evidence="8">The sequence shown here is derived from an EMBL/GenBank/DDBJ whole genome shotgun (WGS) entry which is preliminary data.</text>
</comment>
<keyword evidence="1 5" id="KW-0963">Cytoplasm</keyword>
<comment type="function">
    <text evidence="5">Possible metal-dependent hydrolase.</text>
</comment>
<comment type="subunit">
    <text evidence="5">Homodimer.</text>
</comment>
<feature type="binding site" evidence="5">
    <location>
        <position position="253"/>
    </location>
    <ligand>
        <name>Zn(2+)</name>
        <dbReference type="ChEBI" id="CHEBI:29105"/>
    </ligand>
</feature>
<keyword evidence="2 5" id="KW-0479">Metal-binding</keyword>
<dbReference type="SUPFAM" id="SSF109854">
    <property type="entry name" value="DinB/YfiT-like putative metalloenzymes"/>
    <property type="match status" value="1"/>
</dbReference>
<dbReference type="EMBL" id="CAKKMG010000005">
    <property type="protein sequence ID" value="CAH0152388.1"/>
    <property type="molecule type" value="Genomic_DNA"/>
</dbReference>
<evidence type="ECO:0000256" key="6">
    <source>
        <dbReference type="SAM" id="Phobius"/>
    </source>
</evidence>
<evidence type="ECO:0000256" key="2">
    <source>
        <dbReference type="ARBA" id="ARBA00022723"/>
    </source>
</evidence>
<proteinExistence type="inferred from homology"/>
<keyword evidence="3 5" id="KW-0378">Hydrolase</keyword>
<dbReference type="GO" id="GO:0005737">
    <property type="term" value="C:cytoplasm"/>
    <property type="evidence" value="ECO:0007669"/>
    <property type="project" value="UniProtKB-SubCell"/>
</dbReference>
<keyword evidence="6" id="KW-0472">Membrane</keyword>
<comment type="cofactor">
    <cofactor evidence="5">
        <name>Zn(2+)</name>
        <dbReference type="ChEBI" id="CHEBI:29105"/>
    </cofactor>
    <text evidence="5">Binds 1 zinc ion per subunit.</text>
</comment>
<keyword evidence="6" id="KW-0812">Transmembrane</keyword>
<comment type="subcellular location">
    <subcellularLocation>
        <location evidence="5">Cytoplasm</location>
    </subcellularLocation>
</comment>
<feature type="domain" description="DinB-like" evidence="7">
    <location>
        <begin position="122"/>
        <end position="257"/>
    </location>
</feature>
<name>A0A9W4PC48_9BACI</name>
<dbReference type="NCBIfam" id="NF009807">
    <property type="entry name" value="PRK13291.1"/>
    <property type="match status" value="1"/>
</dbReference>
<organism evidence="8 9">
    <name type="scientific">Peribacillus simplex</name>
    <dbReference type="NCBI Taxonomy" id="1478"/>
    <lineage>
        <taxon>Bacteria</taxon>
        <taxon>Bacillati</taxon>
        <taxon>Bacillota</taxon>
        <taxon>Bacilli</taxon>
        <taxon>Bacillales</taxon>
        <taxon>Bacillaceae</taxon>
        <taxon>Peribacillus</taxon>
    </lineage>
</organism>
<dbReference type="GO" id="GO:0008270">
    <property type="term" value="F:zinc ion binding"/>
    <property type="evidence" value="ECO:0007669"/>
    <property type="project" value="UniProtKB-UniRule"/>
</dbReference>
<keyword evidence="4 5" id="KW-0862">Zinc</keyword>
<dbReference type="AlphaFoldDB" id="A0A9W4PC48"/>
<comment type="similarity">
    <text evidence="5">Belongs to the metal hydrolase YfiT family.</text>
</comment>
<dbReference type="EC" id="3.-.-.-" evidence="5"/>
<evidence type="ECO:0000259" key="7">
    <source>
        <dbReference type="Pfam" id="PF12867"/>
    </source>
</evidence>
<dbReference type="InterPro" id="IPR034660">
    <property type="entry name" value="DinB/YfiT-like"/>
</dbReference>
<dbReference type="GO" id="GO:0016787">
    <property type="term" value="F:hydrolase activity"/>
    <property type="evidence" value="ECO:0007669"/>
    <property type="project" value="UniProtKB-UniRule"/>
</dbReference>
<feature type="binding site" evidence="5">
    <location>
        <position position="158"/>
    </location>
    <ligand>
        <name>Zn(2+)</name>
        <dbReference type="ChEBI" id="CHEBI:29105"/>
    </ligand>
</feature>
<protein>
    <recommendedName>
        <fullName evidence="5">Putative metal-dependent hydrolase SRABI133_00745</fullName>
        <ecNumber evidence="5">3.-.-.-</ecNumber>
    </recommendedName>
</protein>
<dbReference type="InterPro" id="IPR023774">
    <property type="entry name" value="Put_metal_dep_hydrolase_YfiT"/>
</dbReference>
<keyword evidence="6" id="KW-1133">Transmembrane helix</keyword>
<evidence type="ECO:0000313" key="9">
    <source>
        <dbReference type="Proteomes" id="UP000789326"/>
    </source>
</evidence>
<dbReference type="Proteomes" id="UP000789326">
    <property type="component" value="Unassembled WGS sequence"/>
</dbReference>
<accession>A0A9W4PC48</accession>
<evidence type="ECO:0000256" key="5">
    <source>
        <dbReference type="HAMAP-Rule" id="MF_01256"/>
    </source>
</evidence>
<dbReference type="Pfam" id="PF12867">
    <property type="entry name" value="DinB_2"/>
    <property type="match status" value="1"/>
</dbReference>